<dbReference type="PROSITE" id="PS00070">
    <property type="entry name" value="ALDEHYDE_DEHYDR_CYS"/>
    <property type="match status" value="1"/>
</dbReference>
<dbReference type="EMBL" id="BMNY01000001">
    <property type="protein sequence ID" value="GGM70637.1"/>
    <property type="molecule type" value="Genomic_DNA"/>
</dbReference>
<dbReference type="InterPro" id="IPR016161">
    <property type="entry name" value="Ald_DH/histidinol_DH"/>
</dbReference>
<dbReference type="Pfam" id="PF00171">
    <property type="entry name" value="Aldedh"/>
    <property type="match status" value="1"/>
</dbReference>
<sequence>MTVEKFSENMMYIGGEWSQSSDGSTYSLVNPATREDIGRVQRGTVEDVRRAIDAARDAFDHGPWPRMTPAERAEIVYRLAQMIEREKQEFMRLEVLNTGKPVKQAADYDIGATIDNIKFFAGASRVENGIAAHEYLQEGTSILRREPVGVVGVIVPWNYPLMMVAWRAIPPLLMGNTVVLKPASNTPLTAIKLASLIHSLGIPKGAFNLVTGPGSVIGEEISRNSKVDMIAFTGSTEVGSRIASLASSTVKKLSLELGGKAPFIVFEDADIEAATEGAVVGSLMNTGQDCGAATRLYVHESVYDRFLARLLEKLRKVRVGDPMDPKTDMGPVVSEDQFRRVNGYIEVARREGNVVLDGSGNGERGFFLRPTVVEVDNDGARVVQEEIFGPVLSVLRFSTYQEAIERANNVVYGLASSVWTRDVARAMRASRDLRFGTVWVNDHAPIPSEMPWSPLKRSGFGASTSIFSLEEFTNPKHVYVDISGKIRKSWYYQIYGEP</sequence>
<name>A0AA37F917_9ARCH</name>
<comment type="subunit">
    <text evidence="2">Homotetramer.</text>
</comment>
<dbReference type="InterPro" id="IPR015590">
    <property type="entry name" value="Aldehyde_DH_dom"/>
</dbReference>
<dbReference type="FunFam" id="3.40.605.10:FF:000007">
    <property type="entry name" value="NAD/NADP-dependent betaine aldehyde dehydrogenase"/>
    <property type="match status" value="1"/>
</dbReference>
<keyword evidence="8" id="KW-1185">Reference proteome</keyword>
<evidence type="ECO:0000313" key="7">
    <source>
        <dbReference type="EMBL" id="GGM70637.1"/>
    </source>
</evidence>
<dbReference type="SUPFAM" id="SSF53720">
    <property type="entry name" value="ALDH-like"/>
    <property type="match status" value="1"/>
</dbReference>
<gene>
    <name evidence="7" type="ORF">GCM10007108_05810</name>
</gene>
<evidence type="ECO:0000256" key="2">
    <source>
        <dbReference type="ARBA" id="ARBA00011881"/>
    </source>
</evidence>
<dbReference type="InterPro" id="IPR029510">
    <property type="entry name" value="Ald_DH_CS_GLU"/>
</dbReference>
<dbReference type="Gene3D" id="3.40.309.10">
    <property type="entry name" value="Aldehyde Dehydrogenase, Chain A, domain 2"/>
    <property type="match status" value="1"/>
</dbReference>
<evidence type="ECO:0000256" key="5">
    <source>
        <dbReference type="RuleBase" id="RU003345"/>
    </source>
</evidence>
<organism evidence="7 8">
    <name type="scientific">Thermogymnomonas acidicola</name>
    <dbReference type="NCBI Taxonomy" id="399579"/>
    <lineage>
        <taxon>Archaea</taxon>
        <taxon>Methanobacteriati</taxon>
        <taxon>Thermoplasmatota</taxon>
        <taxon>Thermoplasmata</taxon>
        <taxon>Thermoplasmatales</taxon>
        <taxon>Thermogymnomonas</taxon>
    </lineage>
</organism>
<dbReference type="InterPro" id="IPR016162">
    <property type="entry name" value="Ald_DH_N"/>
</dbReference>
<feature type="domain" description="Aldehyde dehydrogenase" evidence="6">
    <location>
        <begin position="17"/>
        <end position="478"/>
    </location>
</feature>
<feature type="active site" evidence="4">
    <location>
        <position position="256"/>
    </location>
</feature>
<evidence type="ECO:0000256" key="1">
    <source>
        <dbReference type="ARBA" id="ARBA00009986"/>
    </source>
</evidence>
<dbReference type="AlphaFoldDB" id="A0AA37F917"/>
<dbReference type="Proteomes" id="UP000632195">
    <property type="component" value="Unassembled WGS sequence"/>
</dbReference>
<comment type="similarity">
    <text evidence="1 5">Belongs to the aldehyde dehydrogenase family.</text>
</comment>
<dbReference type="FunFam" id="3.40.309.10:FF:000012">
    <property type="entry name" value="Betaine aldehyde dehydrogenase"/>
    <property type="match status" value="1"/>
</dbReference>
<dbReference type="InterPro" id="IPR016163">
    <property type="entry name" value="Ald_DH_C"/>
</dbReference>
<dbReference type="Gene3D" id="3.40.605.10">
    <property type="entry name" value="Aldehyde Dehydrogenase, Chain A, domain 1"/>
    <property type="match status" value="1"/>
</dbReference>
<accession>A0AA37F917</accession>
<dbReference type="PROSITE" id="PS00687">
    <property type="entry name" value="ALDEHYDE_DEHYDR_GLU"/>
    <property type="match status" value="1"/>
</dbReference>
<evidence type="ECO:0000313" key="8">
    <source>
        <dbReference type="Proteomes" id="UP000632195"/>
    </source>
</evidence>
<dbReference type="RefSeq" id="WP_229657463.1">
    <property type="nucleotide sequence ID" value="NZ_BMNY01000001.1"/>
</dbReference>
<evidence type="ECO:0000259" key="6">
    <source>
        <dbReference type="Pfam" id="PF00171"/>
    </source>
</evidence>
<keyword evidence="3 5" id="KW-0560">Oxidoreductase</keyword>
<protein>
    <submittedName>
        <fullName evidence="7">Gamma-aminobutyraldehyde dehydrogenase</fullName>
    </submittedName>
</protein>
<evidence type="ECO:0000256" key="3">
    <source>
        <dbReference type="ARBA" id="ARBA00023002"/>
    </source>
</evidence>
<reference evidence="7" key="2">
    <citation type="submission" date="2022-09" db="EMBL/GenBank/DDBJ databases">
        <authorList>
            <person name="Sun Q."/>
            <person name="Ohkuma M."/>
        </authorList>
    </citation>
    <scope>NUCLEOTIDE SEQUENCE</scope>
    <source>
        <strain evidence="7">JCM 13583</strain>
    </source>
</reference>
<evidence type="ECO:0000256" key="4">
    <source>
        <dbReference type="PROSITE-ProRule" id="PRU10007"/>
    </source>
</evidence>
<dbReference type="InterPro" id="IPR016160">
    <property type="entry name" value="Ald_DH_CS_CYS"/>
</dbReference>
<reference evidence="7" key="1">
    <citation type="journal article" date="2014" name="Int. J. Syst. Evol. Microbiol.">
        <title>Complete genome sequence of Corynebacterium casei LMG S-19264T (=DSM 44701T), isolated from a smear-ripened cheese.</title>
        <authorList>
            <consortium name="US DOE Joint Genome Institute (JGI-PGF)"/>
            <person name="Walter F."/>
            <person name="Albersmeier A."/>
            <person name="Kalinowski J."/>
            <person name="Ruckert C."/>
        </authorList>
    </citation>
    <scope>NUCLEOTIDE SEQUENCE</scope>
    <source>
        <strain evidence="7">JCM 13583</strain>
    </source>
</reference>
<dbReference type="PANTHER" id="PTHR11699">
    <property type="entry name" value="ALDEHYDE DEHYDROGENASE-RELATED"/>
    <property type="match status" value="1"/>
</dbReference>
<proteinExistence type="inferred from homology"/>
<comment type="caution">
    <text evidence="7">The sequence shown here is derived from an EMBL/GenBank/DDBJ whole genome shotgun (WGS) entry which is preliminary data.</text>
</comment>
<dbReference type="GO" id="GO:0016620">
    <property type="term" value="F:oxidoreductase activity, acting on the aldehyde or oxo group of donors, NAD or NADP as acceptor"/>
    <property type="evidence" value="ECO:0007669"/>
    <property type="project" value="InterPro"/>
</dbReference>